<dbReference type="STRING" id="188477.A0A3S0ZQN5"/>
<dbReference type="SUPFAM" id="SSF52540">
    <property type="entry name" value="P-loop containing nucleoside triphosphate hydrolases"/>
    <property type="match status" value="1"/>
</dbReference>
<feature type="non-terminal residue" evidence="3">
    <location>
        <position position="1"/>
    </location>
</feature>
<accession>A0A3S0ZQN5</accession>
<reference evidence="3 4" key="1">
    <citation type="submission" date="2019-01" db="EMBL/GenBank/DDBJ databases">
        <title>A draft genome assembly of the solar-powered sea slug Elysia chlorotica.</title>
        <authorList>
            <person name="Cai H."/>
            <person name="Li Q."/>
            <person name="Fang X."/>
            <person name="Li J."/>
            <person name="Curtis N.E."/>
            <person name="Altenburger A."/>
            <person name="Shibata T."/>
            <person name="Feng M."/>
            <person name="Maeda T."/>
            <person name="Schwartz J.A."/>
            <person name="Shigenobu S."/>
            <person name="Lundholm N."/>
            <person name="Nishiyama T."/>
            <person name="Yang H."/>
            <person name="Hasebe M."/>
            <person name="Li S."/>
            <person name="Pierce S.K."/>
            <person name="Wang J."/>
        </authorList>
    </citation>
    <scope>NUCLEOTIDE SEQUENCE [LARGE SCALE GENOMIC DNA]</scope>
    <source>
        <strain evidence="3">EC2010</strain>
        <tissue evidence="3">Whole organism of an adult</tissue>
    </source>
</reference>
<dbReference type="Gene3D" id="3.40.50.300">
    <property type="entry name" value="P-loop containing nucleotide triphosphate hydrolases"/>
    <property type="match status" value="1"/>
</dbReference>
<evidence type="ECO:0000313" key="3">
    <source>
        <dbReference type="EMBL" id="RUS84517.1"/>
    </source>
</evidence>
<dbReference type="SMART" id="SM00173">
    <property type="entry name" value="RAS"/>
    <property type="match status" value="1"/>
</dbReference>
<dbReference type="GO" id="GO:0005246">
    <property type="term" value="F:calcium channel regulator activity"/>
    <property type="evidence" value="ECO:0007669"/>
    <property type="project" value="TreeGrafter"/>
</dbReference>
<dbReference type="PANTHER" id="PTHR45775">
    <property type="entry name" value="RAD, GEM/KIR FAMILY MEMBER 2, ISOFORM C"/>
    <property type="match status" value="1"/>
</dbReference>
<dbReference type="EMBL" id="RQTK01000202">
    <property type="protein sequence ID" value="RUS84517.1"/>
    <property type="molecule type" value="Genomic_DNA"/>
</dbReference>
<dbReference type="SMART" id="SM00175">
    <property type="entry name" value="RAB"/>
    <property type="match status" value="1"/>
</dbReference>
<dbReference type="PANTHER" id="PTHR45775:SF6">
    <property type="entry name" value="RAD, GEM_KIR FAMILY MEMBER 2, ISOFORM C"/>
    <property type="match status" value="1"/>
</dbReference>
<dbReference type="AlphaFoldDB" id="A0A3S0ZQN5"/>
<evidence type="ECO:0008006" key="5">
    <source>
        <dbReference type="Google" id="ProtNLM"/>
    </source>
</evidence>
<comment type="similarity">
    <text evidence="1">Belongs to the small GTPase superfamily. RGK family.</text>
</comment>
<dbReference type="GO" id="GO:0005525">
    <property type="term" value="F:GTP binding"/>
    <property type="evidence" value="ECO:0007669"/>
    <property type="project" value="InterPro"/>
</dbReference>
<organism evidence="3 4">
    <name type="scientific">Elysia chlorotica</name>
    <name type="common">Eastern emerald elysia</name>
    <name type="synonym">Sea slug</name>
    <dbReference type="NCBI Taxonomy" id="188477"/>
    <lineage>
        <taxon>Eukaryota</taxon>
        <taxon>Metazoa</taxon>
        <taxon>Spiralia</taxon>
        <taxon>Lophotrochozoa</taxon>
        <taxon>Mollusca</taxon>
        <taxon>Gastropoda</taxon>
        <taxon>Heterobranchia</taxon>
        <taxon>Euthyneura</taxon>
        <taxon>Panpulmonata</taxon>
        <taxon>Sacoglossa</taxon>
        <taxon>Placobranchoidea</taxon>
        <taxon>Plakobranchidae</taxon>
        <taxon>Elysia</taxon>
    </lineage>
</organism>
<keyword evidence="4" id="KW-1185">Reference proteome</keyword>
<keyword evidence="2" id="KW-0597">Phosphoprotein</keyword>
<dbReference type="GO" id="GO:0005886">
    <property type="term" value="C:plasma membrane"/>
    <property type="evidence" value="ECO:0007669"/>
    <property type="project" value="TreeGrafter"/>
</dbReference>
<dbReference type="PRINTS" id="PR00449">
    <property type="entry name" value="RASTRNSFRMNG"/>
</dbReference>
<sequence>RTFTTTPKGLVNAGDVVRKTGVNILMSSGSHVPQEAPAHGGIIVLQGDEGVGKTSLCRQFSSSEYMGTYNSLAGEPTSLTMICTTPPPPLVCTQAYQLDDVNVDAYLVVFSIVDLASFRVARDLARQLRVNLGTDRVIVLVGNKSDLVRKRQIKLDEARQVAATYDCKYLETSAALNHHVDHLVVGTLTQIRLQLLPPATDVLLAPPPPRPRARTPSPVSFFNRLFRRNVKSSVSCEGIFMK</sequence>
<dbReference type="GO" id="GO:0003924">
    <property type="term" value="F:GTPase activity"/>
    <property type="evidence" value="ECO:0007669"/>
    <property type="project" value="InterPro"/>
</dbReference>
<proteinExistence type="inferred from homology"/>
<evidence type="ECO:0000256" key="2">
    <source>
        <dbReference type="ARBA" id="ARBA00022553"/>
    </source>
</evidence>
<dbReference type="PROSITE" id="PS51419">
    <property type="entry name" value="RAB"/>
    <property type="match status" value="1"/>
</dbReference>
<name>A0A3S0ZQN5_ELYCH</name>
<dbReference type="InterPro" id="IPR051641">
    <property type="entry name" value="RGK_GTP-binding_reg"/>
</dbReference>
<dbReference type="Proteomes" id="UP000271974">
    <property type="component" value="Unassembled WGS sequence"/>
</dbReference>
<gene>
    <name evidence="3" type="ORF">EGW08_007686</name>
</gene>
<dbReference type="PROSITE" id="PS51421">
    <property type="entry name" value="RAS"/>
    <property type="match status" value="1"/>
</dbReference>
<comment type="caution">
    <text evidence="3">The sequence shown here is derived from an EMBL/GenBank/DDBJ whole genome shotgun (WGS) entry which is preliminary data.</text>
</comment>
<dbReference type="OrthoDB" id="5239715at2759"/>
<protein>
    <recommendedName>
        <fullName evidence="5">Small monomeric GTPase</fullName>
    </recommendedName>
</protein>
<evidence type="ECO:0000256" key="1">
    <source>
        <dbReference type="ARBA" id="ARBA00008846"/>
    </source>
</evidence>
<dbReference type="Pfam" id="PF00071">
    <property type="entry name" value="Ras"/>
    <property type="match status" value="1"/>
</dbReference>
<dbReference type="InterPro" id="IPR027417">
    <property type="entry name" value="P-loop_NTPase"/>
</dbReference>
<dbReference type="InterPro" id="IPR001806">
    <property type="entry name" value="Small_GTPase"/>
</dbReference>
<dbReference type="SMART" id="SM00174">
    <property type="entry name" value="RHO"/>
    <property type="match status" value="1"/>
</dbReference>
<evidence type="ECO:0000313" key="4">
    <source>
        <dbReference type="Proteomes" id="UP000271974"/>
    </source>
</evidence>